<dbReference type="InterPro" id="IPR036942">
    <property type="entry name" value="Beta-barrel_TonB_sf"/>
</dbReference>
<comment type="subcellular location">
    <subcellularLocation>
        <location evidence="1 7">Cell outer membrane</location>
    </subcellularLocation>
</comment>
<dbReference type="InterPro" id="IPR000531">
    <property type="entry name" value="Beta-barrel_TonB"/>
</dbReference>
<keyword evidence="4" id="KW-0408">Iron</keyword>
<keyword evidence="6" id="KW-0998">Cell outer membrane</keyword>
<dbReference type="EMBL" id="CP001103">
    <property type="protein sequence ID" value="AEB00032.1"/>
    <property type="molecule type" value="Genomic_DNA"/>
</dbReference>
<dbReference type="Pfam" id="PF07660">
    <property type="entry name" value="STN"/>
    <property type="match status" value="1"/>
</dbReference>
<dbReference type="PANTHER" id="PTHR40980:SF3">
    <property type="entry name" value="TONB-DEPENDENT RECEPTOR-LIKE BETA-BARREL DOMAIN-CONTAINING PROTEIN"/>
    <property type="match status" value="1"/>
</dbReference>
<dbReference type="HOGENOM" id="CLU_006935_2_0_6"/>
<name>F2GAR7_ALTMD</name>
<keyword evidence="3" id="KW-0406">Ion transport</keyword>
<accession>F2GAR7</accession>
<keyword evidence="2" id="KW-0813">Transport</keyword>
<evidence type="ECO:0000259" key="9">
    <source>
        <dbReference type="SMART" id="SM00965"/>
    </source>
</evidence>
<proteinExistence type="inferred from homology"/>
<dbReference type="PANTHER" id="PTHR40980">
    <property type="entry name" value="PLUG DOMAIN-CONTAINING PROTEIN"/>
    <property type="match status" value="1"/>
</dbReference>
<comment type="similarity">
    <text evidence="7">Belongs to the TonB-dependent receptor family.</text>
</comment>
<evidence type="ECO:0000313" key="11">
    <source>
        <dbReference type="Proteomes" id="UP000001870"/>
    </source>
</evidence>
<keyword evidence="5 7" id="KW-0472">Membrane</keyword>
<evidence type="ECO:0000256" key="3">
    <source>
        <dbReference type="ARBA" id="ARBA00022496"/>
    </source>
</evidence>
<gene>
    <name evidence="10" type="ordered locus">MADE_1019545</name>
</gene>
<dbReference type="Gene3D" id="2.40.170.20">
    <property type="entry name" value="TonB-dependent receptor, beta-barrel domain"/>
    <property type="match status" value="1"/>
</dbReference>
<dbReference type="InterPro" id="IPR011662">
    <property type="entry name" value="Secretin/TonB_short_N"/>
</dbReference>
<dbReference type="InterPro" id="IPR012910">
    <property type="entry name" value="Plug_dom"/>
</dbReference>
<keyword evidence="11" id="KW-1185">Reference proteome</keyword>
<dbReference type="InterPro" id="IPR010104">
    <property type="entry name" value="TonB_rcpt_bac"/>
</dbReference>
<dbReference type="Gene3D" id="2.170.130.10">
    <property type="entry name" value="TonB-dependent receptor, plug domain"/>
    <property type="match status" value="1"/>
</dbReference>
<dbReference type="Proteomes" id="UP000001870">
    <property type="component" value="Chromosome"/>
</dbReference>
<dbReference type="GO" id="GO:0009279">
    <property type="term" value="C:cell outer membrane"/>
    <property type="evidence" value="ECO:0007669"/>
    <property type="project" value="UniProtKB-SubCell"/>
</dbReference>
<keyword evidence="7" id="KW-0798">TonB box</keyword>
<evidence type="ECO:0000313" key="10">
    <source>
        <dbReference type="EMBL" id="AEB00032.1"/>
    </source>
</evidence>
<dbReference type="NCBIfam" id="TIGR01782">
    <property type="entry name" value="TonB-Xanth-Caul"/>
    <property type="match status" value="1"/>
</dbReference>
<dbReference type="InterPro" id="IPR037066">
    <property type="entry name" value="Plug_dom_sf"/>
</dbReference>
<evidence type="ECO:0000256" key="4">
    <source>
        <dbReference type="ARBA" id="ARBA00023004"/>
    </source>
</evidence>
<feature type="domain" description="Secretin/TonB short N-terminal" evidence="9">
    <location>
        <begin position="102"/>
        <end position="153"/>
    </location>
</feature>
<dbReference type="SMART" id="SM00965">
    <property type="entry name" value="STN"/>
    <property type="match status" value="1"/>
</dbReference>
<sequence>MTQARQKLPQNHNNNSVRTNMPVANNPNNSLIMLPFKPKALTVALCMVSFGASHTVIAQPVLPHQQAEVITQNTSPLSAIDFSIPAQSADEAIIAFANQAELTVVFPFNKVRHVFANEVSGNYTPQEAIKKLLAGTGLSAHIVDNTRIKIVPASDGDENNHLLGRLFNAITAQDDSLVTVPDEQGSYDIEYIEVRGLRARVAQSVGIKRNANVIIDTIQSVDMGKFPDQNLAEALQRVSGVSIDRAEGEGQLVTVRGFGPEFNRVLLNGRPMATDKLGREFSFDTLASEIVSSVTVHKQSQATMQSGGIGATIDVQTAKPLSFKGMRAAGSVKMQYDTNSQQYAPSTSAMFSNTYLNNSFGILASFTQHKRQARLEEAQIDGWLVNTNVPESELSEDVPTLYVPRNYDQRVRFDDRTRTGSALVLQYRPNNKLELTADYLGSTFDVETSATSMGHWFTSSNLEDVTVDKNGTAVAFSQNSGHATDFHARTFNRSSTLKSFGFAANYIASDSVIVDADLSYSMANVDDNNGEGNSLSLIGYLNRSSFDHTQSNILPAISGFEQANPRQVNALGEPVGVSHYLDPANGRSHVMLRRGWSVDDDIGQAKINVSVLGDDNWFSKIDVGGALTQREKANERRDNEADARHCSFCGYFDAPDIPDSFQTIFDAGDDFLGSISGHENIPHQWLRHDGDTLFRYLENAGDVSLAAETRGSSFAVKETVYAGYVQAAIEKDFAPWFIDVHAGLRAEYTDVKVSGVDEQLSALVILDQTELGQEFGASVSIDESSNYTNVLPSVSFKASWLDSWVFRAAYNHSITRPTLEQMAPGVTYTTTRQGGDLRARIGNAQLLPFEAKNIDVAVEHYYQENSYISAGYFRKTVDNFIVNESSTQTFNNVTDPSTGTNPNAADDADALAQFSVISPSNGESATVEGVEIAVQHLFGDSGWGIQANASFVDSNAELDTANIRSTFALTGLSGAKNMVLFYEKDALQWRVAWNQREGFLQSLNQTQSTEPTFVSPYEQWDMSLSYQFSPKVAVFFEGINITNETVHKRGRFSNHLLLVQDAGARYALGVNITY</sequence>
<evidence type="ECO:0000256" key="5">
    <source>
        <dbReference type="ARBA" id="ARBA00023136"/>
    </source>
</evidence>
<dbReference type="GO" id="GO:0006826">
    <property type="term" value="P:iron ion transport"/>
    <property type="evidence" value="ECO:0007669"/>
    <property type="project" value="UniProtKB-KW"/>
</dbReference>
<dbReference type="KEGG" id="amc:MADE_1019545"/>
<protein>
    <submittedName>
        <fullName evidence="10">TonB-denpendent receptor</fullName>
    </submittedName>
</protein>
<dbReference type="SUPFAM" id="SSF56935">
    <property type="entry name" value="Porins"/>
    <property type="match status" value="1"/>
</dbReference>
<evidence type="ECO:0000256" key="2">
    <source>
        <dbReference type="ARBA" id="ARBA00022448"/>
    </source>
</evidence>
<organism evidence="10 11">
    <name type="scientific">Alteromonas mediterranea (strain DSM 17117 / CIP 110805 / LMG 28347 / Deep ecotype)</name>
    <dbReference type="NCBI Taxonomy" id="1774373"/>
    <lineage>
        <taxon>Bacteria</taxon>
        <taxon>Pseudomonadati</taxon>
        <taxon>Pseudomonadota</taxon>
        <taxon>Gammaproteobacteria</taxon>
        <taxon>Alteromonadales</taxon>
        <taxon>Alteromonadaceae</taxon>
        <taxon>Alteromonas/Salinimonas group</taxon>
        <taxon>Alteromonas</taxon>
    </lineage>
</organism>
<evidence type="ECO:0000256" key="7">
    <source>
        <dbReference type="RuleBase" id="RU003357"/>
    </source>
</evidence>
<evidence type="ECO:0000256" key="6">
    <source>
        <dbReference type="ARBA" id="ARBA00023237"/>
    </source>
</evidence>
<feature type="region of interest" description="Disordered" evidence="8">
    <location>
        <begin position="1"/>
        <end position="22"/>
    </location>
</feature>
<dbReference type="Gene3D" id="3.55.50.30">
    <property type="match status" value="1"/>
</dbReference>
<evidence type="ECO:0000256" key="1">
    <source>
        <dbReference type="ARBA" id="ARBA00004442"/>
    </source>
</evidence>
<keyword evidence="3" id="KW-0410">Iron transport</keyword>
<dbReference type="Pfam" id="PF00593">
    <property type="entry name" value="TonB_dep_Rec_b-barrel"/>
    <property type="match status" value="1"/>
</dbReference>
<reference evidence="10 11" key="1">
    <citation type="journal article" date="2008" name="ISME J.">
        <title>Comparative genomics of two ecotypes of the marine planktonic copiotroph Alteromonas macleodii suggests alternative lifestyles associated with different kinds of particulate organic matter.</title>
        <authorList>
            <person name="Ivars-Martinez E."/>
            <person name="Martin-Cuadrado A.B."/>
            <person name="D'Auria G."/>
            <person name="Mira A."/>
            <person name="Ferriera S."/>
            <person name="Johnson J."/>
            <person name="Friedman R."/>
            <person name="Rodriguez-Valera F."/>
        </authorList>
    </citation>
    <scope>NUCLEOTIDE SEQUENCE [LARGE SCALE GENOMIC DNA]</scope>
    <source>
        <strain evidence="11">DSM 17117 / CIP 110805 / LMG 28347 / Deep ecotype</strain>
    </source>
</reference>
<dbReference type="AlphaFoldDB" id="F2GAR7"/>
<dbReference type="Pfam" id="PF07715">
    <property type="entry name" value="Plug"/>
    <property type="match status" value="1"/>
</dbReference>
<reference evidence="10 11" key="2">
    <citation type="journal article" date="2015" name="Antonie Van Leeuwenhoek">
        <title>Ecophysiological diversity of a novel member of the genus Alteromonas, and description of Alteromonas mediterranea sp. nov.</title>
        <authorList>
            <person name="Ivanova E.P."/>
            <person name="Lopez-Perez M."/>
            <person name="Zabalos M."/>
            <person name="Nguyen S.H."/>
            <person name="Webb H.K."/>
            <person name="Ryan J."/>
            <person name="Lagutin K."/>
            <person name="Vyssotski M."/>
            <person name="Crawford R.J."/>
            <person name="Rodriguez-Valera F."/>
        </authorList>
    </citation>
    <scope>NUCLEOTIDE SEQUENCE [LARGE SCALE GENOMIC DNA]</scope>
    <source>
        <strain evidence="11">DSM 17117 / CIP 110805 / LMG 28347 / Deep ecotype</strain>
    </source>
</reference>
<keyword evidence="10" id="KW-0675">Receptor</keyword>
<evidence type="ECO:0000256" key="8">
    <source>
        <dbReference type="SAM" id="MobiDB-lite"/>
    </source>
</evidence>